<organism evidence="1 2">
    <name type="scientific">Magnetospirillum fulvum</name>
    <name type="common">Rhodospirillum fulvum</name>
    <dbReference type="NCBI Taxonomy" id="1082"/>
    <lineage>
        <taxon>Bacteria</taxon>
        <taxon>Pseudomonadati</taxon>
        <taxon>Pseudomonadota</taxon>
        <taxon>Alphaproteobacteria</taxon>
        <taxon>Rhodospirillales</taxon>
        <taxon>Rhodospirillaceae</taxon>
        <taxon>Magnetospirillum</taxon>
    </lineage>
</organism>
<protein>
    <submittedName>
        <fullName evidence="1">Pimeloyl-[acyl-carrier protein] methyl ester esterase</fullName>
    </submittedName>
</protein>
<dbReference type="SUPFAM" id="SSF53474">
    <property type="entry name" value="alpha/beta-Hydrolases"/>
    <property type="match status" value="1"/>
</dbReference>
<dbReference type="RefSeq" id="WP_021130905.1">
    <property type="nucleotide sequence ID" value="NZ_FNWO01000004.1"/>
</dbReference>
<evidence type="ECO:0000313" key="2">
    <source>
        <dbReference type="Proteomes" id="UP000182983"/>
    </source>
</evidence>
<dbReference type="OrthoDB" id="7165362at2"/>
<dbReference type="Gene3D" id="3.40.50.1820">
    <property type="entry name" value="alpha/beta hydrolase"/>
    <property type="match status" value="1"/>
</dbReference>
<name>A0A1H6HE64_MAGFU</name>
<evidence type="ECO:0000313" key="1">
    <source>
        <dbReference type="EMBL" id="SEH32448.1"/>
    </source>
</evidence>
<dbReference type="EMBL" id="FNWO01000004">
    <property type="protein sequence ID" value="SEH32448.1"/>
    <property type="molecule type" value="Genomic_DNA"/>
</dbReference>
<accession>A0A1H6HE64</accession>
<dbReference type="Proteomes" id="UP000182983">
    <property type="component" value="Unassembled WGS sequence"/>
</dbReference>
<reference evidence="2" key="1">
    <citation type="submission" date="2016-10" db="EMBL/GenBank/DDBJ databases">
        <authorList>
            <person name="Varghese N."/>
            <person name="Submissions S."/>
        </authorList>
    </citation>
    <scope>NUCLEOTIDE SEQUENCE [LARGE SCALE GENOMIC DNA]</scope>
    <source>
        <strain evidence="2">DSM 13234</strain>
    </source>
</reference>
<proteinExistence type="predicted"/>
<dbReference type="InterPro" id="IPR029058">
    <property type="entry name" value="AB_hydrolase_fold"/>
</dbReference>
<sequence length="210" mass="22851">MIPLLFVHGWAFDAGFWEPLRDRLTDFPVRSVDLGFSGRPDRPSLRRPLVVAHSMGLAWALANVPRPWAGVLAVNAFPCFTRSAAFVDGVSPRMVGRMQTRFGEEPHAVTAEFLNRCGIADADLSGLQPGPLGEALDWLATCDERPALAALDCPVMALAGTADVIVPESMSRAVFAAHELILAERGGHLLPLTHPDWVATHLRQFAARLQ</sequence>
<dbReference type="AlphaFoldDB" id="A0A1H6HE64"/>
<keyword evidence="2" id="KW-1185">Reference proteome</keyword>
<gene>
    <name evidence="1" type="ORF">SAMN04244559_01246</name>
</gene>